<organism evidence="3 4">
    <name type="scientific">Vagococcus salmoninarum</name>
    <dbReference type="NCBI Taxonomy" id="2739"/>
    <lineage>
        <taxon>Bacteria</taxon>
        <taxon>Bacillati</taxon>
        <taxon>Bacillota</taxon>
        <taxon>Bacilli</taxon>
        <taxon>Lactobacillales</taxon>
        <taxon>Enterococcaceae</taxon>
        <taxon>Vagococcus</taxon>
    </lineage>
</organism>
<dbReference type="Pfam" id="PF01569">
    <property type="entry name" value="PAP2"/>
    <property type="match status" value="1"/>
</dbReference>
<keyword evidence="1" id="KW-1133">Transmembrane helix</keyword>
<keyword evidence="1" id="KW-0472">Membrane</keyword>
<feature type="transmembrane region" description="Helical" evidence="1">
    <location>
        <begin position="89"/>
        <end position="111"/>
    </location>
</feature>
<dbReference type="GeneID" id="98567726"/>
<name>A0A429ZS92_9ENTE</name>
<feature type="transmembrane region" description="Helical" evidence="1">
    <location>
        <begin position="7"/>
        <end position="27"/>
    </location>
</feature>
<feature type="transmembrane region" description="Helical" evidence="1">
    <location>
        <begin position="187"/>
        <end position="205"/>
    </location>
</feature>
<dbReference type="InterPro" id="IPR000326">
    <property type="entry name" value="PAP2/HPO"/>
</dbReference>
<keyword evidence="1" id="KW-0812">Transmembrane</keyword>
<dbReference type="InterPro" id="IPR036938">
    <property type="entry name" value="PAP2/HPO_sf"/>
</dbReference>
<dbReference type="CDD" id="cd03392">
    <property type="entry name" value="PAP2_like_2"/>
    <property type="match status" value="1"/>
</dbReference>
<accession>A0A429ZS92</accession>
<feature type="transmembrane region" description="Helical" evidence="1">
    <location>
        <begin position="159"/>
        <end position="181"/>
    </location>
</feature>
<dbReference type="Gene3D" id="1.20.144.10">
    <property type="entry name" value="Phosphatidic acid phosphatase type 2/haloperoxidase"/>
    <property type="match status" value="2"/>
</dbReference>
<dbReference type="SUPFAM" id="SSF48317">
    <property type="entry name" value="Acid phosphatase/Vanadium-dependent haloperoxidase"/>
    <property type="match status" value="1"/>
</dbReference>
<comment type="caution">
    <text evidence="3">The sequence shown here is derived from an EMBL/GenBank/DDBJ whole genome shotgun (WGS) entry which is preliminary data.</text>
</comment>
<dbReference type="Proteomes" id="UP000287239">
    <property type="component" value="Unassembled WGS sequence"/>
</dbReference>
<feature type="domain" description="Phosphatidic acid phosphatase type 2/haloperoxidase" evidence="2">
    <location>
        <begin position="90"/>
        <end position="202"/>
    </location>
</feature>
<dbReference type="EMBL" id="NGJU01000006">
    <property type="protein sequence ID" value="RST96596.1"/>
    <property type="molecule type" value="Genomic_DNA"/>
</dbReference>
<dbReference type="OrthoDB" id="9789113at2"/>
<dbReference type="AlphaFoldDB" id="A0A429ZS92"/>
<evidence type="ECO:0000256" key="1">
    <source>
        <dbReference type="SAM" id="Phobius"/>
    </source>
</evidence>
<reference evidence="3 4" key="1">
    <citation type="submission" date="2017-05" db="EMBL/GenBank/DDBJ databases">
        <title>Vagococcus spp. assemblies.</title>
        <authorList>
            <person name="Gulvik C.A."/>
        </authorList>
    </citation>
    <scope>NUCLEOTIDE SEQUENCE [LARGE SCALE GENOMIC DNA]</scope>
    <source>
        <strain evidence="3 4">NCFB 2777</strain>
    </source>
</reference>
<sequence length="219" mass="24543">MNSSKQLYWHFAGSCCLVLFVILGYIVKFYVATVSILDEPLTHLLRDTITTTKSAFFLNVTKLGNSSTIALLLLLVAAFLWLKKFKAEAIWLAINTALIGGFGNWLIKFAFQRPRPTIEHLIHATHYSFPSGHAMASLLFYGTLILLLPLLLKNKTLILISQVILGLLIISIGLSRIYAGVHFPTDILGGYLLGGAWLLGSYPTFIKQRFVWRFKGQQK</sequence>
<evidence type="ECO:0000313" key="4">
    <source>
        <dbReference type="Proteomes" id="UP000287239"/>
    </source>
</evidence>
<keyword evidence="4" id="KW-1185">Reference proteome</keyword>
<evidence type="ECO:0000259" key="2">
    <source>
        <dbReference type="SMART" id="SM00014"/>
    </source>
</evidence>
<proteinExistence type="predicted"/>
<dbReference type="PANTHER" id="PTHR14969">
    <property type="entry name" value="SPHINGOSINE-1-PHOSPHATE PHOSPHOHYDROLASE"/>
    <property type="match status" value="1"/>
</dbReference>
<dbReference type="SMART" id="SM00014">
    <property type="entry name" value="acidPPc"/>
    <property type="match status" value="1"/>
</dbReference>
<protein>
    <submittedName>
        <fullName evidence="3">Phospholipid phosphatase</fullName>
    </submittedName>
</protein>
<dbReference type="PANTHER" id="PTHR14969:SF13">
    <property type="entry name" value="AT30094P"/>
    <property type="match status" value="1"/>
</dbReference>
<evidence type="ECO:0000313" key="3">
    <source>
        <dbReference type="EMBL" id="RST96596.1"/>
    </source>
</evidence>
<feature type="transmembrane region" description="Helical" evidence="1">
    <location>
        <begin position="131"/>
        <end position="152"/>
    </location>
</feature>
<feature type="transmembrane region" description="Helical" evidence="1">
    <location>
        <begin position="63"/>
        <end position="82"/>
    </location>
</feature>
<dbReference type="RefSeq" id="WP_126778877.1">
    <property type="nucleotide sequence ID" value="NZ_NGJU01000006.1"/>
</dbReference>
<gene>
    <name evidence="3" type="ORF">CBF35_05030</name>
</gene>